<evidence type="ECO:0000313" key="1">
    <source>
        <dbReference type="EMBL" id="VWB96711.1"/>
    </source>
</evidence>
<name>A0A6P2NPT2_BURL3</name>
<accession>A0A6P2NPT2</accession>
<proteinExistence type="predicted"/>
<reference evidence="1 2" key="1">
    <citation type="submission" date="2019-09" db="EMBL/GenBank/DDBJ databases">
        <authorList>
            <person name="Depoorter E."/>
        </authorList>
    </citation>
    <scope>NUCLEOTIDE SEQUENCE [LARGE SCALE GENOMIC DNA]</scope>
    <source>
        <strain evidence="1">LMG 23254</strain>
    </source>
</reference>
<dbReference type="EMBL" id="CABVPW010000023">
    <property type="protein sequence ID" value="VWB96711.1"/>
    <property type="molecule type" value="Genomic_DNA"/>
</dbReference>
<dbReference type="AlphaFoldDB" id="A0A6P2NPT2"/>
<gene>
    <name evidence="1" type="ORF">BLA23254_04596</name>
</gene>
<dbReference type="Proteomes" id="UP000494218">
    <property type="component" value="Unassembled WGS sequence"/>
</dbReference>
<sequence length="425" mass="45631">MSFAPNSGFPTGLGGSPLGALTPIGSALGGLGGSLVSGVAGQLDSLAGLAGHVDTAQRAMPLAQTGFPLAEKTPGVLAEAINGGANPARPTQLNRYVTLDKPLGPDVLPVGAAVVDEHVNRLPEIHLDLLPHRHNRRPEDPIGQQVKIRFDQQLRPSTPVRRFSWASRLSLLLSVVACTVMTGCSAVDSQALDRRPDPTARYLIWAQGDKPTRTLYFAQRVIDALSSNPVRHVDLMIVYEAPKEPYSVVRQLLVNCATDQYSELANVTIYRDGRTSRIAERGNHPLVPQFAKFSCGPAGALTLENGFVNMGRLLDNQLIDWAWMYPWKDGQRPPEAKATPEQAARMLKKLDEVDTATHKTYDNARQDVIEKSGEIARFGPRPQGMSSQINHGPPHPCGGPGPGEVVVGQMPATNGVGAIPLCASQ</sequence>
<organism evidence="1 2">
    <name type="scientific">Burkholderia lata (strain ATCC 17760 / DSM 23089 / LMG 22485 / NCIMB 9086 / R18194 / 383)</name>
    <dbReference type="NCBI Taxonomy" id="482957"/>
    <lineage>
        <taxon>Bacteria</taxon>
        <taxon>Pseudomonadati</taxon>
        <taxon>Pseudomonadota</taxon>
        <taxon>Betaproteobacteria</taxon>
        <taxon>Burkholderiales</taxon>
        <taxon>Burkholderiaceae</taxon>
        <taxon>Burkholderia</taxon>
        <taxon>Burkholderia cepacia complex</taxon>
    </lineage>
</organism>
<evidence type="ECO:0000313" key="2">
    <source>
        <dbReference type="Proteomes" id="UP000494218"/>
    </source>
</evidence>
<protein>
    <submittedName>
        <fullName evidence="1">Type VI secretion protein</fullName>
    </submittedName>
</protein>